<accession>A0A1Q2HT55</accession>
<dbReference type="SUPFAM" id="SSF52540">
    <property type="entry name" value="P-loop containing nucleoside triphosphate hydrolases"/>
    <property type="match status" value="1"/>
</dbReference>
<gene>
    <name evidence="1" type="ORF">CGLAU_00105</name>
</gene>
<sequence>MTVVLTTQDLVVRKGGTPVTLVAEEGLTIVQTRREAGGSRLAMALADRFKPYSGTVDGPGFKRTALAGADFIDTLERQVSVRESIREQVAWAQPFFARVPKDILGHKYVQPWLEPLRLEELNVDKTVGELGVMDRFRLRILLALVSRPNAELLVVDDVDQVKKMALRRQIMDDLEVVASYLPVIVTTVNEEQ</sequence>
<proteinExistence type="predicted"/>
<dbReference type="KEGG" id="cgv:CGLAU_00105"/>
<reference evidence="1 2" key="1">
    <citation type="submission" date="2016-12" db="EMBL/GenBank/DDBJ databases">
        <authorList>
            <person name="Song W.-J."/>
            <person name="Kurnit D.M."/>
        </authorList>
    </citation>
    <scope>NUCLEOTIDE SEQUENCE [LARGE SCALE GENOMIC DNA]</scope>
    <source>
        <strain evidence="1 2">DSM 30827</strain>
    </source>
</reference>
<name>A0A1Q2HT55_9CORY</name>
<dbReference type="EMBL" id="CP019688">
    <property type="protein sequence ID" value="AQQ14027.1"/>
    <property type="molecule type" value="Genomic_DNA"/>
</dbReference>
<evidence type="ECO:0000313" key="2">
    <source>
        <dbReference type="Proteomes" id="UP000217209"/>
    </source>
</evidence>
<protein>
    <submittedName>
        <fullName evidence="1">Uncharacterized protein</fullName>
    </submittedName>
</protein>
<evidence type="ECO:0000313" key="1">
    <source>
        <dbReference type="EMBL" id="AQQ14027.1"/>
    </source>
</evidence>
<dbReference type="OrthoDB" id="4927383at2"/>
<dbReference type="InterPro" id="IPR027417">
    <property type="entry name" value="P-loop_NTPase"/>
</dbReference>
<dbReference type="Proteomes" id="UP000217209">
    <property type="component" value="Chromosome"/>
</dbReference>
<keyword evidence="2" id="KW-1185">Reference proteome</keyword>
<dbReference type="AlphaFoldDB" id="A0A1Q2HT55"/>
<organism evidence="1 2">
    <name type="scientific">Corynebacterium glaucum</name>
    <dbReference type="NCBI Taxonomy" id="187491"/>
    <lineage>
        <taxon>Bacteria</taxon>
        <taxon>Bacillati</taxon>
        <taxon>Actinomycetota</taxon>
        <taxon>Actinomycetes</taxon>
        <taxon>Mycobacteriales</taxon>
        <taxon>Corynebacteriaceae</taxon>
        <taxon>Corynebacterium</taxon>
    </lineage>
</organism>
<dbReference type="RefSeq" id="WP_095658941.1">
    <property type="nucleotide sequence ID" value="NZ_CALTZW010000008.1"/>
</dbReference>
<dbReference type="Gene3D" id="3.40.50.300">
    <property type="entry name" value="P-loop containing nucleotide triphosphate hydrolases"/>
    <property type="match status" value="1"/>
</dbReference>